<dbReference type="EMBL" id="VKGC01000004">
    <property type="protein sequence ID" value="TSA85945.1"/>
    <property type="molecule type" value="Genomic_DNA"/>
</dbReference>
<reference evidence="2" key="1">
    <citation type="submission" date="2019-07" db="EMBL/GenBank/DDBJ databases">
        <title>Helicobacter labacensis sp. nov., Helicobacter mehlei sp. nov. and Helicobacter vulpis sp. nov., isolated from gastric mucosa of red fox (Vulpis vulpis).</title>
        <authorList>
            <person name="Papic B."/>
        </authorList>
    </citation>
    <scope>NUCLEOTIDE SEQUENCE [LARGE SCALE GENOMIC DNA]</scope>
    <source>
        <strain evidence="2">L8b</strain>
    </source>
</reference>
<reference evidence="1 2" key="2">
    <citation type="submission" date="2019-07" db="EMBL/GenBank/DDBJ databases">
        <title>Helicobacter labacensis sp. nov., Helicobacter mehlei sp. nov. and Helicobacter vulpis sp. nov., isolated from gastric mucosa of red fox (Vulpis vulpis).</title>
        <authorList>
            <person name="Kusar D."/>
            <person name="Gruntar I."/>
            <person name="Pate M."/>
            <person name="Zajc U."/>
            <person name="Ocepek M."/>
        </authorList>
    </citation>
    <scope>NUCLEOTIDE SEQUENCE [LARGE SCALE GENOMIC DNA]</scope>
    <source>
        <strain evidence="1 2">L8b</strain>
    </source>
</reference>
<accession>A0A553V0H4</accession>
<evidence type="ECO:0000313" key="1">
    <source>
        <dbReference type="EMBL" id="TSA85945.1"/>
    </source>
</evidence>
<dbReference type="AlphaFoldDB" id="A0A553V0H4"/>
<dbReference type="Proteomes" id="UP000319322">
    <property type="component" value="Unassembled WGS sequence"/>
</dbReference>
<evidence type="ECO:0000313" key="2">
    <source>
        <dbReference type="Proteomes" id="UP000319322"/>
    </source>
</evidence>
<reference evidence="1 2" key="3">
    <citation type="submission" date="2019-07" db="EMBL/GenBank/DDBJ databases">
        <authorList>
            <person name="Papic B."/>
        </authorList>
    </citation>
    <scope>NUCLEOTIDE SEQUENCE [LARGE SCALE GENOMIC DNA]</scope>
    <source>
        <strain evidence="1 2">L8b</strain>
    </source>
</reference>
<protein>
    <submittedName>
        <fullName evidence="1">Transposase</fullName>
    </submittedName>
</protein>
<keyword evidence="2" id="KW-1185">Reference proteome</keyword>
<sequence length="60" mass="6844">YFPSSQICSTCGSNTGKKPLHIRNYVCPCCQTHHHSRLTPVSILERLYFFTEEGNVLTID</sequence>
<organism evidence="1 2">
    <name type="scientific">Helicobacter mehlei</name>
    <dbReference type="NCBI Taxonomy" id="2316080"/>
    <lineage>
        <taxon>Bacteria</taxon>
        <taxon>Pseudomonadati</taxon>
        <taxon>Campylobacterota</taxon>
        <taxon>Epsilonproteobacteria</taxon>
        <taxon>Campylobacterales</taxon>
        <taxon>Helicobacteraceae</taxon>
        <taxon>Helicobacter</taxon>
    </lineage>
</organism>
<gene>
    <name evidence="1" type="ORF">FNE76_02340</name>
</gene>
<comment type="caution">
    <text evidence="1">The sequence shown here is derived from an EMBL/GenBank/DDBJ whole genome shotgun (WGS) entry which is preliminary data.</text>
</comment>
<proteinExistence type="predicted"/>
<feature type="non-terminal residue" evidence="1">
    <location>
        <position position="1"/>
    </location>
</feature>
<name>A0A553V0H4_9HELI</name>